<protein>
    <submittedName>
        <fullName evidence="1">Truncated DNA polymerase</fullName>
    </submittedName>
</protein>
<organism evidence="1">
    <name type="scientific">Rhizophagus irregularis</name>
    <dbReference type="NCBI Taxonomy" id="588596"/>
    <lineage>
        <taxon>Eukaryota</taxon>
        <taxon>Fungi</taxon>
        <taxon>Fungi incertae sedis</taxon>
        <taxon>Mucoromycota</taxon>
        <taxon>Glomeromycotina</taxon>
        <taxon>Glomeromycetes</taxon>
        <taxon>Glomerales</taxon>
        <taxon>Glomeraceae</taxon>
        <taxon>Rhizophagus</taxon>
    </lineage>
</organism>
<proteinExistence type="predicted"/>
<dbReference type="AlphaFoldDB" id="S5PLK0"/>
<name>S5PLK0_9GLOM</name>
<evidence type="ECO:0000313" key="1">
    <source>
        <dbReference type="EMBL" id="AGR84076.1"/>
    </source>
</evidence>
<gene>
    <name evidence="1" type="primary">dpo</name>
</gene>
<sequence length="289" mass="32143">MGMGGFLEEASSWAHCCSISANCSLVIKGEWPRFSWANCSVDLRPDPDMGEKISSWYSSLQARALTSSIERRGDAGALEVPPPLLWLEFPPEEVGATGVWALIKASRVEEREETWLFVLAMASWILAWFWDNREIMDSRLSTLLSKGVTWALINSLTWTRDTTGASAGVCDTGGCDDCCDGVGNWTGEPPSCVITTLTRPCTKGAQFIFDNEDRMSAYCTNELSDISAFLEGRKLHQDRSSKFKEGTEIYSDELGKVKGIKEYIIHIGIQWSVWNSNGSWCVEGILHIF</sequence>
<keyword evidence="1" id="KW-0496">Mitochondrion</keyword>
<accession>S5PLK0</accession>
<dbReference type="EMBL" id="KC164354">
    <property type="protein sequence ID" value="AGR84076.1"/>
    <property type="molecule type" value="Genomic_DNA"/>
</dbReference>
<geneLocation type="mitochondrion" evidence="1"/>
<reference evidence="1" key="1">
    <citation type="journal article" date="2013" name="Genome Biol. Evol.">
        <title>Mitochondrial genome rearrangements in Glomus species triggered by homologous recombination between distinct mtDNA haplotypes.</title>
        <authorList>
            <person name="Beaudet D."/>
            <person name="Terrat Y."/>
            <person name="Halary S."/>
            <person name="de la Providencia I.E."/>
            <person name="Hijri M."/>
        </authorList>
    </citation>
    <scope>NUCLEOTIDE SEQUENCE</scope>
</reference>